<accession>A0A0A7RZH4</accession>
<dbReference type="EMBL" id="CP009056">
    <property type="protein sequence ID" value="AJA44699.1"/>
    <property type="molecule type" value="Genomic_DNA"/>
</dbReference>
<dbReference type="InterPro" id="IPR010445">
    <property type="entry name" value="LapA_dom"/>
</dbReference>
<gene>
    <name evidence="5" type="primary">lapA</name>
    <name evidence="8" type="ORF">DKK76_04245</name>
    <name evidence="7" type="ORF">FPB0191_00873</name>
</gene>
<comment type="subcellular location">
    <subcellularLocation>
        <location evidence="5">Cell inner membrane</location>
        <topology evidence="5">Single-pass membrane protein</topology>
    </subcellularLocation>
</comment>
<reference evidence="8 10" key="2">
    <citation type="submission" date="2018-05" db="EMBL/GenBank/DDBJ databases">
        <title>Reference genomes for bee gut microbiota database.</title>
        <authorList>
            <person name="Ellegaard K.M."/>
        </authorList>
    </citation>
    <scope>NUCLEOTIDE SEQUENCE [LARGE SCALE GENOMIC DNA]</scope>
    <source>
        <strain evidence="8 10">ESL0167</strain>
    </source>
</reference>
<dbReference type="RefSeq" id="WP_039104311.1">
    <property type="nucleotide sequence ID" value="NZ_CALYQC010000005.1"/>
</dbReference>
<protein>
    <recommendedName>
        <fullName evidence="5">Probable lipopolysaccharide assembly protein A</fullName>
    </recommendedName>
</protein>
<evidence type="ECO:0000256" key="5">
    <source>
        <dbReference type="HAMAP-Rule" id="MF_01948"/>
    </source>
</evidence>
<comment type="caution">
    <text evidence="5">Lacks conserved residue(s) required for the propagation of feature annotation.</text>
</comment>
<keyword evidence="1 5" id="KW-1003">Cell membrane</keyword>
<dbReference type="KEGG" id="fpp:FPB0191_00873"/>
<evidence type="ECO:0000313" key="10">
    <source>
        <dbReference type="Proteomes" id="UP000247838"/>
    </source>
</evidence>
<dbReference type="Pfam" id="PF06305">
    <property type="entry name" value="LapA_dom"/>
    <property type="match status" value="1"/>
</dbReference>
<dbReference type="Proteomes" id="UP000030901">
    <property type="component" value="Chromosome"/>
</dbReference>
<reference evidence="7 9" key="1">
    <citation type="journal article" date="2014" name="Appl. Environ. Microbiol.">
        <title>Gut symbionts from distinct hosts exhibit genotoxic activity via divergent colibactin biosynthetic pathways.</title>
        <authorList>
            <person name="Engel P."/>
            <person name="Vizcaino M.I."/>
            <person name="Crawford J.M."/>
        </authorList>
    </citation>
    <scope>NUCLEOTIDE SEQUENCE [LARGE SCALE GENOMIC DNA]</scope>
    <source>
        <strain evidence="7 9">PEB0191</strain>
    </source>
</reference>
<evidence type="ECO:0000256" key="3">
    <source>
        <dbReference type="ARBA" id="ARBA00022989"/>
    </source>
</evidence>
<comment type="function">
    <text evidence="5">Involved in the assembly of lipopolysaccharide (LPS).</text>
</comment>
<evidence type="ECO:0000256" key="2">
    <source>
        <dbReference type="ARBA" id="ARBA00022692"/>
    </source>
</evidence>
<evidence type="ECO:0000256" key="1">
    <source>
        <dbReference type="ARBA" id="ARBA00022475"/>
    </source>
</evidence>
<feature type="domain" description="Lipopolysaccharide assembly protein A" evidence="6">
    <location>
        <begin position="23"/>
        <end position="84"/>
    </location>
</feature>
<dbReference type="STRING" id="1267021.FPB0191_00873"/>
<keyword evidence="3 5" id="KW-1133">Transmembrane helix</keyword>
<feature type="transmembrane region" description="Helical" evidence="5">
    <location>
        <begin position="45"/>
        <end position="66"/>
    </location>
</feature>
<dbReference type="HAMAP" id="MF_01948">
    <property type="entry name" value="LPS_assembly_LapA"/>
    <property type="match status" value="1"/>
</dbReference>
<keyword evidence="9" id="KW-1185">Reference proteome</keyword>
<comment type="similarity">
    <text evidence="5">Belongs to the LapA family.</text>
</comment>
<keyword evidence="5" id="KW-0997">Cell inner membrane</keyword>
<name>A0A0A7RZH4_FRIPE</name>
<evidence type="ECO:0000259" key="6">
    <source>
        <dbReference type="Pfam" id="PF06305"/>
    </source>
</evidence>
<dbReference type="InterPro" id="IPR032906">
    <property type="entry name" value="LapA"/>
</dbReference>
<proteinExistence type="inferred from homology"/>
<dbReference type="AlphaFoldDB" id="A0A0A7RZH4"/>
<evidence type="ECO:0000313" key="8">
    <source>
        <dbReference type="EMBL" id="PXY96108.1"/>
    </source>
</evidence>
<evidence type="ECO:0000313" key="9">
    <source>
        <dbReference type="Proteomes" id="UP000030901"/>
    </source>
</evidence>
<keyword evidence="2 5" id="KW-0812">Transmembrane</keyword>
<evidence type="ECO:0000256" key="4">
    <source>
        <dbReference type="ARBA" id="ARBA00023136"/>
    </source>
</evidence>
<organism evidence="7 9">
    <name type="scientific">Frischella perrara</name>
    <dbReference type="NCBI Taxonomy" id="1267021"/>
    <lineage>
        <taxon>Bacteria</taxon>
        <taxon>Pseudomonadati</taxon>
        <taxon>Pseudomonadota</taxon>
        <taxon>Gammaproteobacteria</taxon>
        <taxon>Orbales</taxon>
        <taxon>Orbaceae</taxon>
        <taxon>Frischella</taxon>
    </lineage>
</organism>
<dbReference type="GO" id="GO:0008653">
    <property type="term" value="P:lipopolysaccharide metabolic process"/>
    <property type="evidence" value="ECO:0007669"/>
    <property type="project" value="InterPro"/>
</dbReference>
<evidence type="ECO:0000313" key="7">
    <source>
        <dbReference type="EMBL" id="AJA44699.1"/>
    </source>
</evidence>
<dbReference type="GO" id="GO:0005886">
    <property type="term" value="C:plasma membrane"/>
    <property type="evidence" value="ECO:0007669"/>
    <property type="project" value="UniProtKB-SubCell"/>
</dbReference>
<dbReference type="EMBL" id="QGLM01000007">
    <property type="protein sequence ID" value="PXY96108.1"/>
    <property type="molecule type" value="Genomic_DNA"/>
</dbReference>
<dbReference type="Proteomes" id="UP000247838">
    <property type="component" value="Unassembled WGS sequence"/>
</dbReference>
<sequence length="93" mass="10894">MKFVFLFLLLIVVFVISITFGANNDQHIVFNYLVGESEFRLSTILALLFGLGFLVAWLFAGYFYFIEKIKLSSALRKLKKLQSKYYEEIKNRP</sequence>
<dbReference type="HOGENOM" id="CLU_160072_0_0_6"/>
<keyword evidence="4 5" id="KW-0472">Membrane</keyword>